<protein>
    <submittedName>
        <fullName evidence="3">Dipeptidyl aminopeptidase/acylaminoacyl peptidase</fullName>
    </submittedName>
    <submittedName>
        <fullName evidence="2">Prolyl oligopeptidase family protein</fullName>
    </submittedName>
</protein>
<dbReference type="InterPro" id="IPR011042">
    <property type="entry name" value="6-blade_b-propeller_TolB-like"/>
</dbReference>
<dbReference type="EMBL" id="CP011509">
    <property type="protein sequence ID" value="AKJ08137.1"/>
    <property type="molecule type" value="Genomic_DNA"/>
</dbReference>
<reference evidence="3 5" key="2">
    <citation type="submission" date="2018-08" db="EMBL/GenBank/DDBJ databases">
        <title>Genomic Encyclopedia of Archaeal and Bacterial Type Strains, Phase II (KMG-II): from individual species to whole genera.</title>
        <authorList>
            <person name="Goeker M."/>
        </authorList>
    </citation>
    <scope>NUCLEOTIDE SEQUENCE [LARGE SCALE GENOMIC DNA]</scope>
    <source>
        <strain evidence="3 5">DSM 2261</strain>
    </source>
</reference>
<dbReference type="InterPro" id="IPR050585">
    <property type="entry name" value="Xaa-Pro_dipeptidyl-ppase/CocE"/>
</dbReference>
<dbReference type="RefSeq" id="WP_047860980.1">
    <property type="nucleotide sequence ID" value="NZ_CP011509.1"/>
</dbReference>
<dbReference type="GO" id="GO:0008236">
    <property type="term" value="F:serine-type peptidase activity"/>
    <property type="evidence" value="ECO:0007669"/>
    <property type="project" value="InterPro"/>
</dbReference>
<dbReference type="PANTHER" id="PTHR43056">
    <property type="entry name" value="PEPTIDASE S9 PROLYL OLIGOPEPTIDASE"/>
    <property type="match status" value="1"/>
</dbReference>
<sequence>MTLASREAPYGSWKSPITADMIATQTLSLGEVAVDGDDVYWLEVRPSERGRHALVRRSVDGTLTDVLPPVGEGRVAYSSHSLVYGHGGGSFAVSEGLVIFVNHASTGMHVDQRLYRVNPGRTPVPLTADTGGKHRFGDLVMDRTRNRVVCVREDWRNLKDGQPRASLVAVDLDGQKQTVLAEGRDFYSSPTLSPNGRRMAWLAWDYPCMPWDGCELWVADVDELGALHHPRLVAGGTTESIFQPEWSPQGELYFVSDRNNWWNLYRLQGRSVVPVLERKAEFGAAQWQLGMSTYAFISPRHVVCAFNEQGQWKLGRLDVVLGQFAELATRFTDVSQVRGGFATAYFVGGGPEQPASVVRLDMESGKPQVLKASTRMPEELVPYLSRCEPLHFPTTELGEAHAWYYPPTHPDHAAPAGEKPPLLIMSHGGPTASASTKLDWTIQYFTSRGFAVVDVNYRGSTGYGREYRLSLYGNWGVMDVDDCANAALRLVQEGKVDARRLVARGGGTGGYTTLSLLAFRDILRCGTSASAVANLETLVEHVEKFEAHYMDQVLGPQPESRQLLQDRSPCLHLDNIKRSPVLFIQARLDGQTSQRETEEMMRKLRANGVPTAMLPVDGEPYGPRITTDTKKALEAELAFYSQVMSLRLAEPLEPVALEPTLPEGPRR</sequence>
<dbReference type="Proteomes" id="UP000035579">
    <property type="component" value="Chromosome"/>
</dbReference>
<name>A0AAC8QI52_9BACT</name>
<dbReference type="Proteomes" id="UP000256345">
    <property type="component" value="Unassembled WGS sequence"/>
</dbReference>
<feature type="domain" description="Peptidase S9 prolyl oligopeptidase catalytic" evidence="1">
    <location>
        <begin position="438"/>
        <end position="644"/>
    </location>
</feature>
<dbReference type="EMBL" id="QUMU01000007">
    <property type="protein sequence ID" value="REG29871.1"/>
    <property type="molecule type" value="Genomic_DNA"/>
</dbReference>
<dbReference type="PANTHER" id="PTHR43056:SF5">
    <property type="entry name" value="PEPTIDASE S9 PROLYL OLIGOPEPTIDASE CATALYTIC DOMAIN-CONTAINING PROTEIN"/>
    <property type="match status" value="1"/>
</dbReference>
<dbReference type="GO" id="GO:0006508">
    <property type="term" value="P:proteolysis"/>
    <property type="evidence" value="ECO:0007669"/>
    <property type="project" value="InterPro"/>
</dbReference>
<evidence type="ECO:0000313" key="3">
    <source>
        <dbReference type="EMBL" id="REG29871.1"/>
    </source>
</evidence>
<evidence type="ECO:0000313" key="2">
    <source>
        <dbReference type="EMBL" id="AKJ08137.1"/>
    </source>
</evidence>
<dbReference type="GO" id="GO:0004177">
    <property type="term" value="F:aminopeptidase activity"/>
    <property type="evidence" value="ECO:0007669"/>
    <property type="project" value="UniProtKB-KW"/>
</dbReference>
<dbReference type="InterPro" id="IPR001375">
    <property type="entry name" value="Peptidase_S9_cat"/>
</dbReference>
<dbReference type="SUPFAM" id="SSF53474">
    <property type="entry name" value="alpha/beta-Hydrolases"/>
    <property type="match status" value="1"/>
</dbReference>
<reference evidence="2 4" key="1">
    <citation type="submission" date="2015-05" db="EMBL/GenBank/DDBJ databases">
        <title>Genome assembly of Archangium gephyra DSM 2261.</title>
        <authorList>
            <person name="Sharma G."/>
            <person name="Subramanian S."/>
        </authorList>
    </citation>
    <scope>NUCLEOTIDE SEQUENCE [LARGE SCALE GENOMIC DNA]</scope>
    <source>
        <strain evidence="2 4">DSM 2261</strain>
    </source>
</reference>
<dbReference type="KEGG" id="age:AA314_09763"/>
<organism evidence="2 4">
    <name type="scientific">Archangium gephyra</name>
    <dbReference type="NCBI Taxonomy" id="48"/>
    <lineage>
        <taxon>Bacteria</taxon>
        <taxon>Pseudomonadati</taxon>
        <taxon>Myxococcota</taxon>
        <taxon>Myxococcia</taxon>
        <taxon>Myxococcales</taxon>
        <taxon>Cystobacterineae</taxon>
        <taxon>Archangiaceae</taxon>
        <taxon>Archangium</taxon>
    </lineage>
</organism>
<dbReference type="SUPFAM" id="SSF82171">
    <property type="entry name" value="DPP6 N-terminal domain-like"/>
    <property type="match status" value="1"/>
</dbReference>
<gene>
    <name evidence="2" type="ORF">AA314_09763</name>
    <name evidence="3" type="ORF">ATI61_107568</name>
</gene>
<evidence type="ECO:0000259" key="1">
    <source>
        <dbReference type="Pfam" id="PF00326"/>
    </source>
</evidence>
<dbReference type="InterPro" id="IPR029058">
    <property type="entry name" value="AB_hydrolase_fold"/>
</dbReference>
<accession>A0AAC8QI52</accession>
<dbReference type="AlphaFoldDB" id="A0AAC8QI52"/>
<dbReference type="Pfam" id="PF00326">
    <property type="entry name" value="Peptidase_S9"/>
    <property type="match status" value="1"/>
</dbReference>
<evidence type="ECO:0000313" key="5">
    <source>
        <dbReference type="Proteomes" id="UP000256345"/>
    </source>
</evidence>
<keyword evidence="3" id="KW-0378">Hydrolase</keyword>
<keyword evidence="3" id="KW-0031">Aminopeptidase</keyword>
<dbReference type="Gene3D" id="2.120.10.30">
    <property type="entry name" value="TolB, C-terminal domain"/>
    <property type="match status" value="1"/>
</dbReference>
<keyword evidence="5" id="KW-1185">Reference proteome</keyword>
<evidence type="ECO:0000313" key="4">
    <source>
        <dbReference type="Proteomes" id="UP000035579"/>
    </source>
</evidence>
<proteinExistence type="predicted"/>
<keyword evidence="3" id="KW-0645">Protease</keyword>
<dbReference type="Gene3D" id="3.40.50.1820">
    <property type="entry name" value="alpha/beta hydrolase"/>
    <property type="match status" value="1"/>
</dbReference>